<dbReference type="Proteomes" id="UP000308730">
    <property type="component" value="Unassembled WGS sequence"/>
</dbReference>
<reference evidence="1 2" key="1">
    <citation type="submission" date="2019-02" db="EMBL/GenBank/DDBJ databases">
        <title>Genome sequencing of the rare red list fungi Antrodiella citrinella (Flaviporus citrinellus).</title>
        <authorList>
            <person name="Buettner E."/>
            <person name="Kellner H."/>
        </authorList>
    </citation>
    <scope>NUCLEOTIDE SEQUENCE [LARGE SCALE GENOMIC DNA]</scope>
    <source>
        <strain evidence="1 2">DSM 108506</strain>
    </source>
</reference>
<dbReference type="EMBL" id="SGPM01000353">
    <property type="protein sequence ID" value="THH26410.1"/>
    <property type="molecule type" value="Genomic_DNA"/>
</dbReference>
<comment type="caution">
    <text evidence="1">The sequence shown here is derived from an EMBL/GenBank/DDBJ whole genome shotgun (WGS) entry which is preliminary data.</text>
</comment>
<name>A0A4S4MSS6_9APHY</name>
<keyword evidence="2" id="KW-1185">Reference proteome</keyword>
<evidence type="ECO:0000313" key="2">
    <source>
        <dbReference type="Proteomes" id="UP000308730"/>
    </source>
</evidence>
<accession>A0A4S4MSS6</accession>
<dbReference type="AlphaFoldDB" id="A0A4S4MSS6"/>
<sequence length="264" mass="29692">MPPVYAANGDNVSPEVVEVVSGLADLAFGCASGPLNWLYLSMLLQFQNLLRSRREAVPNTPTIRPLGGTFLITNAPDIILREYPTESEHPLFDARGVRSRRVLDLPMCCTYIESWRRPSSRATSEYVENMRTILSFLLTVTLLHASTHVLTNAVFNHRLTPKGLGEDDDGKSGESGRWIENMLLGGMLQMAWVKGGKWNFHHLVRVEIVMFDGRVLMRKYTFCLLVLEDAVLPAFRDTASVLRVLTFVVTVFADELAEWWYGSG</sequence>
<proteinExistence type="predicted"/>
<protein>
    <submittedName>
        <fullName evidence="1">Uncharacterized protein</fullName>
    </submittedName>
</protein>
<organism evidence="1 2">
    <name type="scientific">Antrodiella citrinella</name>
    <dbReference type="NCBI Taxonomy" id="2447956"/>
    <lineage>
        <taxon>Eukaryota</taxon>
        <taxon>Fungi</taxon>
        <taxon>Dikarya</taxon>
        <taxon>Basidiomycota</taxon>
        <taxon>Agaricomycotina</taxon>
        <taxon>Agaricomycetes</taxon>
        <taxon>Polyporales</taxon>
        <taxon>Steccherinaceae</taxon>
        <taxon>Antrodiella</taxon>
    </lineage>
</organism>
<gene>
    <name evidence="1" type="ORF">EUX98_g7783</name>
</gene>
<evidence type="ECO:0000313" key="1">
    <source>
        <dbReference type="EMBL" id="THH26410.1"/>
    </source>
</evidence>